<organism evidence="8 9">
    <name type="scientific">Prunus armeniaca</name>
    <name type="common">Apricot</name>
    <name type="synonym">Armeniaca vulgaris</name>
    <dbReference type="NCBI Taxonomy" id="36596"/>
    <lineage>
        <taxon>Eukaryota</taxon>
        <taxon>Viridiplantae</taxon>
        <taxon>Streptophyta</taxon>
        <taxon>Embryophyta</taxon>
        <taxon>Tracheophyta</taxon>
        <taxon>Spermatophyta</taxon>
        <taxon>Magnoliopsida</taxon>
        <taxon>eudicotyledons</taxon>
        <taxon>Gunneridae</taxon>
        <taxon>Pentapetalae</taxon>
        <taxon>rosids</taxon>
        <taxon>fabids</taxon>
        <taxon>Rosales</taxon>
        <taxon>Rosaceae</taxon>
        <taxon>Amygdaloideae</taxon>
        <taxon>Amygdaleae</taxon>
        <taxon>Prunus</taxon>
    </lineage>
</organism>
<keyword evidence="5" id="KW-0804">Transcription</keyword>
<sequence>MEFPDDWVCESCEVISPKPDEEEDIMASSADLVHLDAMHPAGPSRVLDDSGWQAHSRRQKPVETGKVKFIPNEEVIRLSSGVRSQRSTFGSKPRQLNFMAPIPQRAPFGSRIVTPKFPMSAIKANPSIMSSRTVNPPRCGGSVKMQSIAKIIQRTSPILKDSKGETKTSVASGNEHIGEKQLTDVLVGETSYKKMESKTGKEPLTVSTMRHSSPISSPDSEERDPVNIFDSLNLKPSNLPARDGPWKGGFILDAATPGEFIGGFQARPPCKVHPKAYAFSQKMPLILNANWLPRSSIWTDIFQDDDPVLEDVALYFFPDENIERSRENHARLINRMENQDSIMRICFDGKGVQLLIFTSGSLQLDSRVADFLWGIFRCIKKDVAHNKVHEGLPSTVDQENVDDNKTVDMEVDMVGGKMVGRVDIVVPRDSKVIWNTKSSSDNMWLAKNLGKDEDKIPPETEEEEESAGPPEPPSIDLNMALACACSLFHVFAISCTQQQSRTQI</sequence>
<evidence type="ECO:0000256" key="2">
    <source>
        <dbReference type="ARBA" id="ARBA00022771"/>
    </source>
</evidence>
<dbReference type="Proteomes" id="UP000507222">
    <property type="component" value="Unassembled WGS sequence"/>
</dbReference>
<evidence type="ECO:0000256" key="6">
    <source>
        <dbReference type="SAM" id="MobiDB-lite"/>
    </source>
</evidence>
<dbReference type="EMBL" id="CAEKDK010000005">
    <property type="protein sequence ID" value="CAB4281113.1"/>
    <property type="molecule type" value="Genomic_DNA"/>
</dbReference>
<evidence type="ECO:0000313" key="8">
    <source>
        <dbReference type="EMBL" id="CAB4281113.1"/>
    </source>
</evidence>
<name>A0A6J5UYV3_PRUAR</name>
<keyword evidence="2" id="KW-0863">Zinc-finger</keyword>
<evidence type="ECO:0000313" key="9">
    <source>
        <dbReference type="Proteomes" id="UP000507222"/>
    </source>
</evidence>
<dbReference type="GO" id="GO:0034244">
    <property type="term" value="P:negative regulation of transcription elongation by RNA polymerase II"/>
    <property type="evidence" value="ECO:0007669"/>
    <property type="project" value="InterPro"/>
</dbReference>
<dbReference type="PANTHER" id="PTHR33304:SF36">
    <property type="entry name" value="GB|AAF26970.1-RELATED"/>
    <property type="match status" value="1"/>
</dbReference>
<proteinExistence type="predicted"/>
<keyword evidence="1" id="KW-0479">Metal-binding</keyword>
<protein>
    <recommendedName>
        <fullName evidence="7">AIPP2-like SPOC-like domain-containing protein</fullName>
    </recommendedName>
</protein>
<feature type="region of interest" description="Disordered" evidence="6">
    <location>
        <begin position="449"/>
        <end position="475"/>
    </location>
</feature>
<keyword evidence="3" id="KW-0862">Zinc</keyword>
<evidence type="ECO:0000256" key="4">
    <source>
        <dbReference type="ARBA" id="ARBA00023015"/>
    </source>
</evidence>
<keyword evidence="4" id="KW-0805">Transcription regulation</keyword>
<dbReference type="AlphaFoldDB" id="A0A6J5UYV3"/>
<gene>
    <name evidence="8" type="ORF">CURHAP_LOCUS34110</name>
</gene>
<evidence type="ECO:0000256" key="3">
    <source>
        <dbReference type="ARBA" id="ARBA00022833"/>
    </source>
</evidence>
<feature type="domain" description="AIPP2-like SPOC-like" evidence="7">
    <location>
        <begin position="246"/>
        <end position="376"/>
    </location>
</feature>
<accession>A0A6J5UYV3</accession>
<evidence type="ECO:0000259" key="7">
    <source>
        <dbReference type="Pfam" id="PF23121"/>
    </source>
</evidence>
<reference evidence="8 9" key="1">
    <citation type="submission" date="2020-05" db="EMBL/GenBank/DDBJ databases">
        <authorList>
            <person name="Campoy J."/>
            <person name="Schneeberger K."/>
            <person name="Spophaly S."/>
        </authorList>
    </citation>
    <scope>NUCLEOTIDE SEQUENCE [LARGE SCALE GENOMIC DNA]</scope>
    <source>
        <strain evidence="8">PruArmRojPasFocal</strain>
    </source>
</reference>
<dbReference type="GO" id="GO:0008270">
    <property type="term" value="F:zinc ion binding"/>
    <property type="evidence" value="ECO:0007669"/>
    <property type="project" value="UniProtKB-KW"/>
</dbReference>
<feature type="compositionally biased region" description="Basic and acidic residues" evidence="6">
    <location>
        <begin position="449"/>
        <end position="458"/>
    </location>
</feature>
<evidence type="ECO:0000256" key="5">
    <source>
        <dbReference type="ARBA" id="ARBA00023163"/>
    </source>
</evidence>
<dbReference type="InterPro" id="IPR049914">
    <property type="entry name" value="PHD1-3/5-6"/>
</dbReference>
<evidence type="ECO:0000256" key="1">
    <source>
        <dbReference type="ARBA" id="ARBA00022723"/>
    </source>
</evidence>
<dbReference type="PANTHER" id="PTHR33304">
    <property type="match status" value="1"/>
</dbReference>
<dbReference type="GO" id="GO:0140566">
    <property type="term" value="F:histone reader activity"/>
    <property type="evidence" value="ECO:0007669"/>
    <property type="project" value="InterPro"/>
</dbReference>
<feature type="compositionally biased region" description="Polar residues" evidence="6">
    <location>
        <begin position="205"/>
        <end position="218"/>
    </location>
</feature>
<feature type="region of interest" description="Disordered" evidence="6">
    <location>
        <begin position="196"/>
        <end position="224"/>
    </location>
</feature>
<dbReference type="InterPro" id="IPR056280">
    <property type="entry name" value="AIPP2-like_SPOC"/>
</dbReference>
<dbReference type="Pfam" id="PF23121">
    <property type="entry name" value="SPOC_AIPP2"/>
    <property type="match status" value="1"/>
</dbReference>